<comment type="caution">
    <text evidence="1">The sequence shown here is derived from an EMBL/GenBank/DDBJ whole genome shotgun (WGS) entry which is preliminary data.</text>
</comment>
<reference evidence="1 2" key="1">
    <citation type="submission" date="2021-03" db="EMBL/GenBank/DDBJ databases">
        <title>Sequencing the genomes of 1000 actinobacteria strains.</title>
        <authorList>
            <person name="Klenk H.-P."/>
        </authorList>
    </citation>
    <scope>NUCLEOTIDE SEQUENCE [LARGE SCALE GENOMIC DNA]</scope>
    <source>
        <strain evidence="1 2">DSM 24221</strain>
    </source>
</reference>
<accession>A0ABS4ZEW6</accession>
<proteinExistence type="predicted"/>
<organism evidence="1 2">
    <name type="scientific">Microbacterium amylolyticum</name>
    <dbReference type="NCBI Taxonomy" id="936337"/>
    <lineage>
        <taxon>Bacteria</taxon>
        <taxon>Bacillati</taxon>
        <taxon>Actinomycetota</taxon>
        <taxon>Actinomycetes</taxon>
        <taxon>Micrococcales</taxon>
        <taxon>Microbacteriaceae</taxon>
        <taxon>Microbacterium</taxon>
    </lineage>
</organism>
<name>A0ABS4ZEW6_9MICO</name>
<evidence type="ECO:0000313" key="1">
    <source>
        <dbReference type="EMBL" id="MBP2435837.1"/>
    </source>
</evidence>
<dbReference type="RefSeq" id="WP_165131807.1">
    <property type="nucleotide sequence ID" value="NZ_CP049253.1"/>
</dbReference>
<protein>
    <submittedName>
        <fullName evidence="1">Uncharacterized protein</fullName>
    </submittedName>
</protein>
<keyword evidence="2" id="KW-1185">Reference proteome</keyword>
<gene>
    <name evidence="1" type="ORF">JOF34_000423</name>
</gene>
<evidence type="ECO:0000313" key="2">
    <source>
        <dbReference type="Proteomes" id="UP001519362"/>
    </source>
</evidence>
<dbReference type="Proteomes" id="UP001519362">
    <property type="component" value="Unassembled WGS sequence"/>
</dbReference>
<sequence length="99" mass="11036">MIATQHPPSLSRPSVQQIGHAAERLLADSVPRTRFVDRVAMRIGLALLIWGARSTRTAAPRKPRNRIDANLAREVRRDIERNEAHQIILRGTLGGSLGR</sequence>
<dbReference type="EMBL" id="JAGIOL010000001">
    <property type="protein sequence ID" value="MBP2435837.1"/>
    <property type="molecule type" value="Genomic_DNA"/>
</dbReference>